<accession>A0A0K8P5T4</accession>
<keyword evidence="2" id="KW-1185">Reference proteome</keyword>
<name>A0A0K8P5T4_PISS1</name>
<gene>
    <name evidence="1" type="ORF">ISF6_3819</name>
</gene>
<evidence type="ECO:0000313" key="1">
    <source>
        <dbReference type="EMBL" id="GAP37874.1"/>
    </source>
</evidence>
<sequence>MVANKPSPHRLNRLQAASARLRPLAWGDALKIRAEDVAVFAAAAEVFDHIIIVRATNERSLPYVGQKGFVPKPIDCKPKTADRDAFVAEMNLFVECAGLVVDPQLIGFAAFEDEKKRGKAAQAWTEFVSRRTVDERRRQVYRRRGSKGFFAVDTQRGSRRYGCLMLSNQDQPAEDFSLAGGGWIQFKLQEMRYIHGDYDLYGLIDVDAMVGPGPHRPRVLKERLHGQRHYFSEKFRQIQAFLNRGIGAEMIQHGAQDHVGHQSDLLYVFYPTGQFYQLDASAEAIREIYQLLFHQEA</sequence>
<reference evidence="2" key="1">
    <citation type="submission" date="2015-07" db="EMBL/GenBank/DDBJ databases">
        <title>Discovery of a poly(ethylene terephthalate assimilation.</title>
        <authorList>
            <person name="Yoshida S."/>
            <person name="Hiraga K."/>
            <person name="Takehana T."/>
            <person name="Taniguchi I."/>
            <person name="Yamaji H."/>
            <person name="Maeda Y."/>
            <person name="Toyohara K."/>
            <person name="Miyamoto K."/>
            <person name="Kimura Y."/>
            <person name="Oda K."/>
        </authorList>
    </citation>
    <scope>NUCLEOTIDE SEQUENCE [LARGE SCALE GENOMIC DNA]</scope>
    <source>
        <strain evidence="2">NBRC 110686 / TISTR 2288 / 201-F6</strain>
    </source>
</reference>
<protein>
    <submittedName>
        <fullName evidence="1">Uncharacterized protein</fullName>
    </submittedName>
</protein>
<dbReference type="RefSeq" id="WP_054021775.1">
    <property type="nucleotide sequence ID" value="NZ_BBYR01000059.1"/>
</dbReference>
<proteinExistence type="predicted"/>
<dbReference type="Proteomes" id="UP000037660">
    <property type="component" value="Unassembled WGS sequence"/>
</dbReference>
<organism evidence="1 2">
    <name type="scientific">Piscinibacter sakaiensis</name>
    <name type="common">Ideonella sakaiensis</name>
    <dbReference type="NCBI Taxonomy" id="1547922"/>
    <lineage>
        <taxon>Bacteria</taxon>
        <taxon>Pseudomonadati</taxon>
        <taxon>Pseudomonadota</taxon>
        <taxon>Betaproteobacteria</taxon>
        <taxon>Burkholderiales</taxon>
        <taxon>Sphaerotilaceae</taxon>
        <taxon>Piscinibacter</taxon>
    </lineage>
</organism>
<reference evidence="1 2" key="2">
    <citation type="journal article" date="2016" name="Science">
        <title>A bacterium that degrades and assimilates poly(ethylene terephthalate).</title>
        <authorList>
            <person name="Yoshida S."/>
            <person name="Hiraga K."/>
            <person name="Takehana T."/>
            <person name="Taniguchi I."/>
            <person name="Yamaji H."/>
            <person name="Maeda Y."/>
            <person name="Toyohara K."/>
            <person name="Miyamoto K."/>
            <person name="Kimura Y."/>
            <person name="Oda K."/>
        </authorList>
    </citation>
    <scope>NUCLEOTIDE SEQUENCE [LARGE SCALE GENOMIC DNA]</scope>
    <source>
        <strain evidence="2">NBRC 110686 / TISTR 2288 / 201-F6</strain>
    </source>
</reference>
<evidence type="ECO:0000313" key="2">
    <source>
        <dbReference type="Proteomes" id="UP000037660"/>
    </source>
</evidence>
<dbReference type="EMBL" id="BBYR01000059">
    <property type="protein sequence ID" value="GAP37874.1"/>
    <property type="molecule type" value="Genomic_DNA"/>
</dbReference>
<dbReference type="OrthoDB" id="7065154at2"/>
<comment type="caution">
    <text evidence="1">The sequence shown here is derived from an EMBL/GenBank/DDBJ whole genome shotgun (WGS) entry which is preliminary data.</text>
</comment>
<dbReference type="AlphaFoldDB" id="A0A0K8P5T4"/>